<dbReference type="AlphaFoldDB" id="A0A485LTB1"/>
<protein>
    <submittedName>
        <fullName evidence="3">Aste57867_25478 protein</fullName>
    </submittedName>
</protein>
<dbReference type="OrthoDB" id="79522at2759"/>
<feature type="region of interest" description="Disordered" evidence="1">
    <location>
        <begin position="1"/>
        <end position="21"/>
    </location>
</feature>
<organism evidence="3 4">
    <name type="scientific">Aphanomyces stellatus</name>
    <dbReference type="NCBI Taxonomy" id="120398"/>
    <lineage>
        <taxon>Eukaryota</taxon>
        <taxon>Sar</taxon>
        <taxon>Stramenopiles</taxon>
        <taxon>Oomycota</taxon>
        <taxon>Saprolegniomycetes</taxon>
        <taxon>Saprolegniales</taxon>
        <taxon>Verrucalvaceae</taxon>
        <taxon>Aphanomyces</taxon>
    </lineage>
</organism>
<reference evidence="3 4" key="1">
    <citation type="submission" date="2019-03" db="EMBL/GenBank/DDBJ databases">
        <authorList>
            <person name="Gaulin E."/>
            <person name="Dumas B."/>
        </authorList>
    </citation>
    <scope>NUCLEOTIDE SEQUENCE [LARGE SCALE GENOMIC DNA]</scope>
    <source>
        <strain evidence="3">CBS 568.67</strain>
    </source>
</reference>
<reference evidence="2" key="2">
    <citation type="submission" date="2019-06" db="EMBL/GenBank/DDBJ databases">
        <title>Genomics analysis of Aphanomyces spp. identifies a new class of oomycete effector associated with host adaptation.</title>
        <authorList>
            <person name="Gaulin E."/>
        </authorList>
    </citation>
    <scope>NUCLEOTIDE SEQUENCE</scope>
    <source>
        <strain evidence="2">CBS 578.67</strain>
    </source>
</reference>
<name>A0A485LTB1_9STRA</name>
<evidence type="ECO:0000313" key="2">
    <source>
        <dbReference type="EMBL" id="KAF0682390.1"/>
    </source>
</evidence>
<sequence>MKAKASTSSIGPSKTEEPCRDAAAEQRDEFLCRYKFGKCMNPRTYKINGALHSLCTMHRMRQNAHQLKSDRKRRQTRKTSLPSSFDMASPDNTRATDSVARSSAIGETICVINASLLKLTRLLLEQDEISRAEGCSVLLSLNPSVDTRGAATPSMHAPIVPLQWGISPTSPSSTDTNGHFDTLPPFEFPPFQPPPPKALHPPAATAMSPSSSFLPPLTSYLRQRRDGPCVGTAAVAL</sequence>
<evidence type="ECO:0000313" key="3">
    <source>
        <dbReference type="EMBL" id="VFU02101.1"/>
    </source>
</evidence>
<evidence type="ECO:0000313" key="4">
    <source>
        <dbReference type="Proteomes" id="UP000332933"/>
    </source>
</evidence>
<dbReference type="Proteomes" id="UP000332933">
    <property type="component" value="Unassembled WGS sequence"/>
</dbReference>
<proteinExistence type="predicted"/>
<dbReference type="EMBL" id="VJMH01007540">
    <property type="protein sequence ID" value="KAF0682390.1"/>
    <property type="molecule type" value="Genomic_DNA"/>
</dbReference>
<feature type="compositionally biased region" description="Low complexity" evidence="1">
    <location>
        <begin position="200"/>
        <end position="209"/>
    </location>
</feature>
<feature type="compositionally biased region" description="Polar residues" evidence="1">
    <location>
        <begin position="90"/>
        <end position="99"/>
    </location>
</feature>
<keyword evidence="4" id="KW-1185">Reference proteome</keyword>
<accession>A0A485LTB1</accession>
<feature type="compositionally biased region" description="Polar residues" evidence="1">
    <location>
        <begin position="1"/>
        <end position="12"/>
    </location>
</feature>
<feature type="region of interest" description="Disordered" evidence="1">
    <location>
        <begin position="62"/>
        <end position="99"/>
    </location>
</feature>
<evidence type="ECO:0000256" key="1">
    <source>
        <dbReference type="SAM" id="MobiDB-lite"/>
    </source>
</evidence>
<feature type="region of interest" description="Disordered" evidence="1">
    <location>
        <begin position="189"/>
        <end position="209"/>
    </location>
</feature>
<dbReference type="EMBL" id="CAADRA010007566">
    <property type="protein sequence ID" value="VFU02101.1"/>
    <property type="molecule type" value="Genomic_DNA"/>
</dbReference>
<gene>
    <name evidence="3" type="primary">Aste57867_25478</name>
    <name evidence="2" type="ORF">As57867_025399</name>
    <name evidence="3" type="ORF">ASTE57867_25478</name>
</gene>
<feature type="compositionally biased region" description="Pro residues" evidence="1">
    <location>
        <begin position="189"/>
        <end position="199"/>
    </location>
</feature>